<sequence>MDEKSNENEALIARIQQLEHERGELHKDIEQLCMQHAGPSYLSVATRMHFQRTAGLEQEIEDLRKKLAACVRENLNLQEELTEAYRIKSQLADLHSVEVSKNMEAEKQVKFFQSSVAAAFAERDHSIMEAEKAKEKEEFMSEKLNDFRKRVEELTSDCWEEKKLSAALRVDLEKQEKQNETFRKVIMKFYEIRQHSVRGSGDASWEDKCESLLRDSEEMWSFIDYGESSTSKYIAALEEEVDMLRNSVGSLENQLRMGLEIEKHLKKKVGDMEKLNIFSKYKMKKEISGLLHLHSQHRVHIVHLLDNGYSHLKSTIDVIEDKLRQLDMNGDQNLMSPRGNIKLQESECRDVHINNDAGSNLCTEMSVPDLTNSFIVGTGDAPEALAQALQEKVSALLLLSQQEERYLLESNVNAALRKKVEELQRNLLQVANEKVKALMELAQLKQKYQLLQENISQKQGKLSAYTGEQKTVQAGDGRLKNMLKKTYLRRWIDPLVYSASEAESHLNHEGNTTNKRSYSDVDFARMRIENASLKESLENMEHLTSTVHRLRLSLLEVKDVVMCEETVPGKSALDNIVTEAKLVKTALGSSLPVSWSAETDLRSSGEFFEEETADVGGDSSTEKGDRVSAAGFEMVELVILASEILTDNINKRDCSNID</sequence>
<dbReference type="PANTHER" id="PTHR35712">
    <property type="entry name" value="MYOSIN HEAVY CHAIN-LIKE PROTEIN"/>
    <property type="match status" value="1"/>
</dbReference>
<feature type="coiled-coil region" evidence="1">
    <location>
        <begin position="118"/>
        <end position="157"/>
    </location>
</feature>
<gene>
    <name evidence="2" type="ORF">RJ640_018634</name>
</gene>
<proteinExistence type="predicted"/>
<dbReference type="AlphaFoldDB" id="A0AA88QYI2"/>
<protein>
    <submittedName>
        <fullName evidence="2">Uncharacterized protein</fullName>
    </submittedName>
</protein>
<feature type="coiled-coil region" evidence="1">
    <location>
        <begin position="413"/>
        <end position="461"/>
    </location>
</feature>
<dbReference type="PANTHER" id="PTHR35712:SF1">
    <property type="entry name" value="MYOSIN HEAVY CHAIN-LIKE PROTEIN"/>
    <property type="match status" value="1"/>
</dbReference>
<feature type="coiled-coil region" evidence="1">
    <location>
        <begin position="1"/>
        <end position="80"/>
    </location>
</feature>
<name>A0AA88QYI2_9ASTE</name>
<organism evidence="2 3">
    <name type="scientific">Escallonia rubra</name>
    <dbReference type="NCBI Taxonomy" id="112253"/>
    <lineage>
        <taxon>Eukaryota</taxon>
        <taxon>Viridiplantae</taxon>
        <taxon>Streptophyta</taxon>
        <taxon>Embryophyta</taxon>
        <taxon>Tracheophyta</taxon>
        <taxon>Spermatophyta</taxon>
        <taxon>Magnoliopsida</taxon>
        <taxon>eudicotyledons</taxon>
        <taxon>Gunneridae</taxon>
        <taxon>Pentapetalae</taxon>
        <taxon>asterids</taxon>
        <taxon>campanulids</taxon>
        <taxon>Escalloniales</taxon>
        <taxon>Escalloniaceae</taxon>
        <taxon>Escallonia</taxon>
    </lineage>
</organism>
<evidence type="ECO:0000313" key="3">
    <source>
        <dbReference type="Proteomes" id="UP001187471"/>
    </source>
</evidence>
<dbReference type="Proteomes" id="UP001187471">
    <property type="component" value="Unassembled WGS sequence"/>
</dbReference>
<keyword evidence="1" id="KW-0175">Coiled coil</keyword>
<evidence type="ECO:0000256" key="1">
    <source>
        <dbReference type="SAM" id="Coils"/>
    </source>
</evidence>
<reference evidence="2" key="1">
    <citation type="submission" date="2022-12" db="EMBL/GenBank/DDBJ databases">
        <title>Draft genome assemblies for two species of Escallonia (Escalloniales).</title>
        <authorList>
            <person name="Chanderbali A."/>
            <person name="Dervinis C."/>
            <person name="Anghel I."/>
            <person name="Soltis D."/>
            <person name="Soltis P."/>
            <person name="Zapata F."/>
        </authorList>
    </citation>
    <scope>NUCLEOTIDE SEQUENCE</scope>
    <source>
        <strain evidence="2">UCBG92.1500</strain>
        <tissue evidence="2">Leaf</tissue>
    </source>
</reference>
<evidence type="ECO:0000313" key="2">
    <source>
        <dbReference type="EMBL" id="KAK2974469.1"/>
    </source>
</evidence>
<comment type="caution">
    <text evidence="2">The sequence shown here is derived from an EMBL/GenBank/DDBJ whole genome shotgun (WGS) entry which is preliminary data.</text>
</comment>
<accession>A0AA88QYI2</accession>
<keyword evidence="3" id="KW-1185">Reference proteome</keyword>
<dbReference type="EMBL" id="JAVXUO010002312">
    <property type="protein sequence ID" value="KAK2974469.1"/>
    <property type="molecule type" value="Genomic_DNA"/>
</dbReference>